<evidence type="ECO:0000256" key="4">
    <source>
        <dbReference type="ARBA" id="ARBA00022989"/>
    </source>
</evidence>
<sequence length="294" mass="32179">MLLKKINRGIIDYLIVYIGCMIQAFAVTAILKPNGLVVGGFTGISLVLGQLINVNYTFIYYTLCVSVLIIAWLILGKKEALKIILLSTTYPIILILFDNLNLNFIDANSNDKLLSCIYYGIFAGIGLGLVLKNGFSQGSSDTVAKIIHKKFFPFISVSQILLVIDICILTLSGFVFGRNAVLYAIIMQMIYVKTVDTVLFGFGSSLVKMVIVSTKTTEISDYILNKINKGVSIGNITGAHSNKSKTKIISVCSARESMLIKNFVAKMDNDAFINVVPVISAWGKGYGLDNLEID</sequence>
<gene>
    <name evidence="8" type="ORF">OW763_03325</name>
</gene>
<dbReference type="InterPro" id="IPR015867">
    <property type="entry name" value="N-reg_PII/ATP_PRibTrfase_C"/>
</dbReference>
<dbReference type="PANTHER" id="PTHR33545">
    <property type="entry name" value="UPF0750 MEMBRANE PROTEIN YITT-RELATED"/>
    <property type="match status" value="1"/>
</dbReference>
<proteinExistence type="predicted"/>
<keyword evidence="5 6" id="KW-0472">Membrane</keyword>
<evidence type="ECO:0000259" key="7">
    <source>
        <dbReference type="Pfam" id="PF10035"/>
    </source>
</evidence>
<dbReference type="PANTHER" id="PTHR33545:SF5">
    <property type="entry name" value="UPF0750 MEMBRANE PROTEIN YITT"/>
    <property type="match status" value="1"/>
</dbReference>
<dbReference type="Proteomes" id="UP001078443">
    <property type="component" value="Unassembled WGS sequence"/>
</dbReference>
<dbReference type="Pfam" id="PF10035">
    <property type="entry name" value="DUF2179"/>
    <property type="match status" value="1"/>
</dbReference>
<evidence type="ECO:0000256" key="5">
    <source>
        <dbReference type="ARBA" id="ARBA00023136"/>
    </source>
</evidence>
<dbReference type="Gene3D" id="3.30.70.120">
    <property type="match status" value="1"/>
</dbReference>
<dbReference type="InterPro" id="IPR019264">
    <property type="entry name" value="DUF2179"/>
</dbReference>
<feature type="transmembrane region" description="Helical" evidence="6">
    <location>
        <begin position="12"/>
        <end position="31"/>
    </location>
</feature>
<feature type="transmembrane region" description="Helical" evidence="6">
    <location>
        <begin position="58"/>
        <end position="76"/>
    </location>
</feature>
<comment type="subcellular location">
    <subcellularLocation>
        <location evidence="1">Cell membrane</location>
        <topology evidence="1">Multi-pass membrane protein</topology>
    </subcellularLocation>
</comment>
<evidence type="ECO:0000256" key="2">
    <source>
        <dbReference type="ARBA" id="ARBA00022475"/>
    </source>
</evidence>
<keyword evidence="4 6" id="KW-1133">Transmembrane helix</keyword>
<dbReference type="PIRSF" id="PIRSF006483">
    <property type="entry name" value="Membrane_protein_YitT"/>
    <property type="match status" value="1"/>
</dbReference>
<feature type="transmembrane region" description="Helical" evidence="6">
    <location>
        <begin position="180"/>
        <end position="202"/>
    </location>
</feature>
<dbReference type="InterPro" id="IPR051461">
    <property type="entry name" value="UPF0750_membrane"/>
</dbReference>
<accession>A0ABT4CX20</accession>
<keyword evidence="9" id="KW-1185">Reference proteome</keyword>
<dbReference type="RefSeq" id="WP_268039637.1">
    <property type="nucleotide sequence ID" value="NZ_JAPQER010000001.1"/>
</dbReference>
<dbReference type="InterPro" id="IPR003740">
    <property type="entry name" value="YitT"/>
</dbReference>
<dbReference type="EMBL" id="JAPQER010000001">
    <property type="protein sequence ID" value="MCY6483387.1"/>
    <property type="molecule type" value="Genomic_DNA"/>
</dbReference>
<evidence type="ECO:0000256" key="1">
    <source>
        <dbReference type="ARBA" id="ARBA00004651"/>
    </source>
</evidence>
<feature type="transmembrane region" description="Helical" evidence="6">
    <location>
        <begin position="151"/>
        <end position="174"/>
    </location>
</feature>
<comment type="caution">
    <text evidence="8">The sequence shown here is derived from an EMBL/GenBank/DDBJ whole genome shotgun (WGS) entry which is preliminary data.</text>
</comment>
<keyword evidence="3 6" id="KW-0812">Transmembrane</keyword>
<feature type="transmembrane region" description="Helical" evidence="6">
    <location>
        <begin position="83"/>
        <end position="100"/>
    </location>
</feature>
<evidence type="ECO:0000256" key="3">
    <source>
        <dbReference type="ARBA" id="ARBA00022692"/>
    </source>
</evidence>
<evidence type="ECO:0000313" key="8">
    <source>
        <dbReference type="EMBL" id="MCY6483387.1"/>
    </source>
</evidence>
<dbReference type="Pfam" id="PF02588">
    <property type="entry name" value="YitT_membrane"/>
    <property type="match status" value="1"/>
</dbReference>
<evidence type="ECO:0000256" key="6">
    <source>
        <dbReference type="SAM" id="Phobius"/>
    </source>
</evidence>
<feature type="domain" description="DUF2179" evidence="7">
    <location>
        <begin position="230"/>
        <end position="283"/>
    </location>
</feature>
<evidence type="ECO:0000313" key="9">
    <source>
        <dbReference type="Proteomes" id="UP001078443"/>
    </source>
</evidence>
<name>A0ABT4CX20_9CLOT</name>
<keyword evidence="2" id="KW-1003">Cell membrane</keyword>
<feature type="transmembrane region" description="Helical" evidence="6">
    <location>
        <begin position="112"/>
        <end position="131"/>
    </location>
</feature>
<protein>
    <submittedName>
        <fullName evidence="8">YitT family protein</fullName>
    </submittedName>
</protein>
<organism evidence="8 9">
    <name type="scientific">Clostridium aestuarii</name>
    <dbReference type="NCBI Taxonomy" id="338193"/>
    <lineage>
        <taxon>Bacteria</taxon>
        <taxon>Bacillati</taxon>
        <taxon>Bacillota</taxon>
        <taxon>Clostridia</taxon>
        <taxon>Eubacteriales</taxon>
        <taxon>Clostridiaceae</taxon>
        <taxon>Clostridium</taxon>
    </lineage>
</organism>
<reference evidence="8" key="1">
    <citation type="submission" date="2022-12" db="EMBL/GenBank/DDBJ databases">
        <authorList>
            <person name="Wang J."/>
        </authorList>
    </citation>
    <scope>NUCLEOTIDE SEQUENCE</scope>
    <source>
        <strain evidence="8">HY-45-18</strain>
    </source>
</reference>